<dbReference type="AlphaFoldDB" id="K9WFM8"/>
<name>K9WFM8_9CYAN</name>
<dbReference type="HOGENOM" id="CLU_384464_0_0_3"/>
<evidence type="ECO:0000313" key="2">
    <source>
        <dbReference type="EMBL" id="AFZ19215.1"/>
    </source>
</evidence>
<gene>
    <name evidence="2" type="ORF">Mic7113_3488</name>
</gene>
<dbReference type="InterPro" id="IPR049868">
    <property type="entry name" value="V_Cas12k"/>
</dbReference>
<accession>K9WFM8</accession>
<dbReference type="STRING" id="1173027.Mic7113_3488"/>
<dbReference type="Proteomes" id="UP000010471">
    <property type="component" value="Chromosome"/>
</dbReference>
<dbReference type="RefSeq" id="WP_015183357.1">
    <property type="nucleotide sequence ID" value="NC_019738.1"/>
</dbReference>
<reference evidence="2 3" key="1">
    <citation type="submission" date="2012-06" db="EMBL/GenBank/DDBJ databases">
        <title>Finished chromosome of genome of Microcoleus sp. PCC 7113.</title>
        <authorList>
            <consortium name="US DOE Joint Genome Institute"/>
            <person name="Gugger M."/>
            <person name="Coursin T."/>
            <person name="Rippka R."/>
            <person name="Tandeau De Marsac N."/>
            <person name="Huntemann M."/>
            <person name="Wei C.-L."/>
            <person name="Han J."/>
            <person name="Detter J.C."/>
            <person name="Han C."/>
            <person name="Tapia R."/>
            <person name="Chen A."/>
            <person name="Kyrpides N."/>
            <person name="Mavromatis K."/>
            <person name="Markowitz V."/>
            <person name="Szeto E."/>
            <person name="Ivanova N."/>
            <person name="Pagani I."/>
            <person name="Pati A."/>
            <person name="Goodwin L."/>
            <person name="Nordberg H.P."/>
            <person name="Cantor M.N."/>
            <person name="Hua S.X."/>
            <person name="Woyke T."/>
            <person name="Kerfeld C.A."/>
        </authorList>
    </citation>
    <scope>NUCLEOTIDE SEQUENCE [LARGE SCALE GENOMIC DNA]</scope>
    <source>
        <strain evidence="2 3">PCC 7113</strain>
    </source>
</reference>
<organism evidence="2 3">
    <name type="scientific">Allocoleopsis franciscana PCC 7113</name>
    <dbReference type="NCBI Taxonomy" id="1173027"/>
    <lineage>
        <taxon>Bacteria</taxon>
        <taxon>Bacillati</taxon>
        <taxon>Cyanobacteriota</taxon>
        <taxon>Cyanophyceae</taxon>
        <taxon>Coleofasciculales</taxon>
        <taxon>Coleofasciculaceae</taxon>
        <taxon>Allocoleopsis</taxon>
        <taxon>Allocoleopsis franciscana</taxon>
    </lineage>
</organism>
<proteinExistence type="predicted"/>
<evidence type="ECO:0000313" key="3">
    <source>
        <dbReference type="Proteomes" id="UP000010471"/>
    </source>
</evidence>
<dbReference type="NCBIfam" id="NF038191">
    <property type="entry name" value="V_Cas12k"/>
    <property type="match status" value="1"/>
</dbReference>
<evidence type="ECO:0000256" key="1">
    <source>
        <dbReference type="SAM" id="MobiDB-lite"/>
    </source>
</evidence>
<dbReference type="EMBL" id="CP003630">
    <property type="protein sequence ID" value="AFZ19215.1"/>
    <property type="molecule type" value="Genomic_DNA"/>
</dbReference>
<dbReference type="KEGG" id="mic:Mic7113_3488"/>
<feature type="region of interest" description="Disordered" evidence="1">
    <location>
        <begin position="491"/>
        <end position="511"/>
    </location>
</feature>
<dbReference type="OrthoDB" id="527512at2"/>
<sequence>MSIITVQCQLKATKDSLRHLWSLMVEKNTLLVNELLKQINTHPDLENWLKVGNIKAEVIEGLCDNLRTESRFQDMPGRFANAAEKLVKDIYKSWFALQEERRFRLWRKQRWFSLLRSDLELEQESGLSLEKLRTEATKILIKAQLECSREAEPDQATTDNSSALWDNLFTAYDKFKSPRLRCVIAYLLKNGCQVNKVEEDPEAYQRRRRKKEIQIERLKEQLKSRLPKGRNLSEQEWLEALEQAQGLIIDDEHLRQVQASLTRKQSPVPFSISYETSTDLRWSSNEQGRICVSFNGKGISKHTFEVFCDQRQLHWFERFYEDYKIFTQNKDQVPAGLLTLRSARLVWQEGEGEGEPWQVHRLLLHCSVETRLWTAQGTEEVRAEKIAQTQAAIDRQKAKGTQSKKLNTSLERLKTFQGFSRPSRASYKGNCSIVIGVSFGRAKPATVAVVNVETGEVLAYRDVKQLLNKPIKEGKTKKKKTQYEYLKRRQEQQRLNSHQRHNAQKNGAPCNFGESKQGEYVDRLLAKAIVEVASQYRASSIVLPDLRNIEEAAESEVRARAEQKFPGNQKLQDSYAKDYRASIHCWSYSRLAQCIELKAGKAGIATEKVHQPHGDTPQEKARDLVLAAYANRKVSVS</sequence>
<dbReference type="eggNOG" id="COG0675">
    <property type="taxonomic scope" value="Bacteria"/>
</dbReference>
<protein>
    <submittedName>
        <fullName evidence="2">Uncharacterized protein</fullName>
    </submittedName>
</protein>
<keyword evidence="3" id="KW-1185">Reference proteome</keyword>